<dbReference type="EMBL" id="JBEPMM010000011">
    <property type="protein sequence ID" value="MET3693993.1"/>
    <property type="molecule type" value="Genomic_DNA"/>
</dbReference>
<dbReference type="RefSeq" id="WP_156384039.1">
    <property type="nucleotide sequence ID" value="NZ_BPQL01000020.1"/>
</dbReference>
<dbReference type="NCBIfam" id="NF041926">
    <property type="entry name" value="QatD"/>
    <property type="match status" value="1"/>
</dbReference>
<dbReference type="PIRSF" id="PIRSF005902">
    <property type="entry name" value="DNase_TatD"/>
    <property type="match status" value="1"/>
</dbReference>
<keyword evidence="1" id="KW-0378">Hydrolase</keyword>
<organism evidence="1 2">
    <name type="scientific">Methylobacterium goesingense</name>
    <dbReference type="NCBI Taxonomy" id="243690"/>
    <lineage>
        <taxon>Bacteria</taxon>
        <taxon>Pseudomonadati</taxon>
        <taxon>Pseudomonadota</taxon>
        <taxon>Alphaproteobacteria</taxon>
        <taxon>Hyphomicrobiales</taxon>
        <taxon>Methylobacteriaceae</taxon>
        <taxon>Methylobacterium</taxon>
    </lineage>
</organism>
<evidence type="ECO:0000313" key="2">
    <source>
        <dbReference type="Proteomes" id="UP001549145"/>
    </source>
</evidence>
<dbReference type="EC" id="3.1.21.-" evidence="1"/>
<sequence length="243" mass="26186">MHDFHCHLDLMADPKAEYETRGAYRVTTVAVTTTPRAWQQNLAWSKGNPWTRPALGLHPELVGQAQDEVGLMLDLMPQARLIGEIGLDGSPHLADAFEAQRRVFREVLHRAGSLGGRVLSIHSRRAAGQVLDEIRACPSRGGFLPVLHWFSGTASELGRAIAAGCWFSVNGSMLKGARASSLMAAVPLDALLIESDAPFRGGKGDLRATVNRLAEMLGKDTADLEAITDGNASRLLGNFDIPA</sequence>
<dbReference type="GO" id="GO:0016787">
    <property type="term" value="F:hydrolase activity"/>
    <property type="evidence" value="ECO:0007669"/>
    <property type="project" value="UniProtKB-KW"/>
</dbReference>
<proteinExistence type="predicted"/>
<dbReference type="Proteomes" id="UP001549145">
    <property type="component" value="Unassembled WGS sequence"/>
</dbReference>
<dbReference type="InterPro" id="IPR049677">
    <property type="entry name" value="QatD"/>
</dbReference>
<comment type="caution">
    <text evidence="1">The sequence shown here is derived from an EMBL/GenBank/DDBJ whole genome shotgun (WGS) entry which is preliminary data.</text>
</comment>
<name>A0ABV2L833_9HYPH</name>
<dbReference type="Pfam" id="PF01026">
    <property type="entry name" value="TatD_DNase"/>
    <property type="match status" value="1"/>
</dbReference>
<reference evidence="1 2" key="1">
    <citation type="submission" date="2024-06" db="EMBL/GenBank/DDBJ databases">
        <title>Genomic Encyclopedia of Type Strains, Phase IV (KMG-IV): sequencing the most valuable type-strain genomes for metagenomic binning, comparative biology and taxonomic classification.</title>
        <authorList>
            <person name="Goeker M."/>
        </authorList>
    </citation>
    <scope>NUCLEOTIDE SEQUENCE [LARGE SCALE GENOMIC DNA]</scope>
    <source>
        <strain evidence="1 2">DSM 21331</strain>
    </source>
</reference>
<dbReference type="PANTHER" id="PTHR46124:SF2">
    <property type="entry name" value="D-AMINOACYL-TRNA DEACYLASE"/>
    <property type="match status" value="1"/>
</dbReference>
<accession>A0ABV2L833</accession>
<keyword evidence="2" id="KW-1185">Reference proteome</keyword>
<dbReference type="InterPro" id="IPR001130">
    <property type="entry name" value="TatD-like"/>
</dbReference>
<protein>
    <submittedName>
        <fullName evidence="1">TatD DNase family protein</fullName>
        <ecNumber evidence="1">3.1.21.-</ecNumber>
    </submittedName>
</protein>
<dbReference type="InterPro" id="IPR032466">
    <property type="entry name" value="Metal_Hydrolase"/>
</dbReference>
<gene>
    <name evidence="1" type="ORF">ABID43_003548</name>
</gene>
<dbReference type="PANTHER" id="PTHR46124">
    <property type="entry name" value="D-AMINOACYL-TRNA DEACYLASE"/>
    <property type="match status" value="1"/>
</dbReference>
<dbReference type="SUPFAM" id="SSF51556">
    <property type="entry name" value="Metallo-dependent hydrolases"/>
    <property type="match status" value="1"/>
</dbReference>
<dbReference type="Gene3D" id="3.20.20.140">
    <property type="entry name" value="Metal-dependent hydrolases"/>
    <property type="match status" value="1"/>
</dbReference>
<evidence type="ECO:0000313" key="1">
    <source>
        <dbReference type="EMBL" id="MET3693993.1"/>
    </source>
</evidence>